<dbReference type="InterPro" id="IPR023606">
    <property type="entry name" value="CoA-Trfase_III_dom_1_sf"/>
</dbReference>
<accession>A0A4V2SW03</accession>
<dbReference type="InterPro" id="IPR044855">
    <property type="entry name" value="CoA-Trfase_III_dom3_sf"/>
</dbReference>
<evidence type="ECO:0000313" key="1">
    <source>
        <dbReference type="EMBL" id="TCP60486.1"/>
    </source>
</evidence>
<name>A0A4V2SW03_9FIRM</name>
<evidence type="ECO:0000313" key="2">
    <source>
        <dbReference type="Proteomes" id="UP000294813"/>
    </source>
</evidence>
<dbReference type="InterPro" id="IPR003673">
    <property type="entry name" value="CoA-Trfase_fam_III"/>
</dbReference>
<keyword evidence="1" id="KW-0808">Transferase</keyword>
<dbReference type="Gene3D" id="3.40.50.10540">
    <property type="entry name" value="Crotonobetainyl-coa:carnitine coa-transferase, domain 1"/>
    <property type="match status" value="1"/>
</dbReference>
<proteinExistence type="predicted"/>
<dbReference type="InterPro" id="IPR050509">
    <property type="entry name" value="CoA-transferase_III"/>
</dbReference>
<keyword evidence="2" id="KW-1185">Reference proteome</keyword>
<dbReference type="SUPFAM" id="SSF89796">
    <property type="entry name" value="CoA-transferase family III (CaiB/BaiF)"/>
    <property type="match status" value="1"/>
</dbReference>
<dbReference type="EMBL" id="SLXT01000036">
    <property type="protein sequence ID" value="TCP60486.1"/>
    <property type="molecule type" value="Genomic_DNA"/>
</dbReference>
<organism evidence="1 2">
    <name type="scientific">Heliophilum fasciatum</name>
    <dbReference type="NCBI Taxonomy" id="35700"/>
    <lineage>
        <taxon>Bacteria</taxon>
        <taxon>Bacillati</taxon>
        <taxon>Bacillota</taxon>
        <taxon>Clostridia</taxon>
        <taxon>Eubacteriales</taxon>
        <taxon>Heliobacteriaceae</taxon>
        <taxon>Heliophilum</taxon>
    </lineage>
</organism>
<gene>
    <name evidence="1" type="ORF">EDD73_13614</name>
</gene>
<protein>
    <submittedName>
        <fullName evidence="1">Crotonobetainyl-CoA:carnitine CoA-transferase CaiB-like acyl-CoA transferase</fullName>
    </submittedName>
</protein>
<comment type="caution">
    <text evidence="1">The sequence shown here is derived from an EMBL/GenBank/DDBJ whole genome shotgun (WGS) entry which is preliminary data.</text>
</comment>
<dbReference type="PANTHER" id="PTHR48228">
    <property type="entry name" value="SUCCINYL-COA--D-CITRAMALATE COA-TRANSFERASE"/>
    <property type="match status" value="1"/>
</dbReference>
<dbReference type="RefSeq" id="WP_165876524.1">
    <property type="nucleotide sequence ID" value="NZ_JAOQNU010000036.1"/>
</dbReference>
<dbReference type="PANTHER" id="PTHR48228:SF5">
    <property type="entry name" value="ALPHA-METHYLACYL-COA RACEMASE"/>
    <property type="match status" value="1"/>
</dbReference>
<dbReference type="AlphaFoldDB" id="A0A4V2SW03"/>
<dbReference type="Pfam" id="PF02515">
    <property type="entry name" value="CoA_transf_3"/>
    <property type="match status" value="1"/>
</dbReference>
<dbReference type="Gene3D" id="3.30.1540.10">
    <property type="entry name" value="formyl-coa transferase, domain 3"/>
    <property type="match status" value="1"/>
</dbReference>
<sequence>MAGPLTGLRVLDISRLAPGPFCTMLLADLGADVVKVEEPAQGDYLRTLFPPINEQSPMFIALNRNKRSMVLDFKNPDDLRKFEALAAKSDIIVEGFRPGVADRIGVGYKKMAAINPAIIYCSISGYGQNGPYRDRSCHDLNILALAGLLGLGQPNKQQDLSISAIPMADLVSGMLGALGILAAVHHRTKTGEGQLVDLAMLDSIVALMGLNLSEFSALGRVREEITGGMPRYRAYKTKDERYMVLGSLEEKFWQGFCKAVGRPDLAAETGEAFTDEQLTEELIALFTQKTQAEWVETLRGYDVCCDPVQDLAEVIADPQLKARSMVIHRVHPTEGAIVEAGIPFHFSKTPCALERPSPRKGEHTEEVLAEWLA</sequence>
<dbReference type="Proteomes" id="UP000294813">
    <property type="component" value="Unassembled WGS sequence"/>
</dbReference>
<dbReference type="GO" id="GO:0016740">
    <property type="term" value="F:transferase activity"/>
    <property type="evidence" value="ECO:0007669"/>
    <property type="project" value="UniProtKB-KW"/>
</dbReference>
<reference evidence="1 2" key="1">
    <citation type="submission" date="2019-03" db="EMBL/GenBank/DDBJ databases">
        <title>Genomic Encyclopedia of Type Strains, Phase IV (KMG-IV): sequencing the most valuable type-strain genomes for metagenomic binning, comparative biology and taxonomic classification.</title>
        <authorList>
            <person name="Goeker M."/>
        </authorList>
    </citation>
    <scope>NUCLEOTIDE SEQUENCE [LARGE SCALE GENOMIC DNA]</scope>
    <source>
        <strain evidence="1 2">DSM 11170</strain>
    </source>
</reference>